<dbReference type="AlphaFoldDB" id="A0A4Q1KX42"/>
<evidence type="ECO:0000313" key="14">
    <source>
        <dbReference type="Proteomes" id="UP000289734"/>
    </source>
</evidence>
<proteinExistence type="inferred from homology"/>
<keyword evidence="14" id="KW-1185">Reference proteome</keyword>
<organism evidence="13 14">
    <name type="scientific">Flavobacterium piscinae</name>
    <dbReference type="NCBI Taxonomy" id="2506424"/>
    <lineage>
        <taxon>Bacteria</taxon>
        <taxon>Pseudomonadati</taxon>
        <taxon>Bacteroidota</taxon>
        <taxon>Flavobacteriia</taxon>
        <taxon>Flavobacteriales</taxon>
        <taxon>Flavobacteriaceae</taxon>
        <taxon>Flavobacterium</taxon>
    </lineage>
</organism>
<feature type="domain" description="TonB C-terminal" evidence="12">
    <location>
        <begin position="164"/>
        <end position="258"/>
    </location>
</feature>
<protein>
    <submittedName>
        <fullName evidence="13">Energy transducer TonB</fullName>
    </submittedName>
</protein>
<dbReference type="InterPro" id="IPR037682">
    <property type="entry name" value="TonB_C"/>
</dbReference>
<evidence type="ECO:0000256" key="7">
    <source>
        <dbReference type="ARBA" id="ARBA00022927"/>
    </source>
</evidence>
<feature type="region of interest" description="Disordered" evidence="10">
    <location>
        <begin position="69"/>
        <end position="117"/>
    </location>
</feature>
<dbReference type="RefSeq" id="WP_129463327.1">
    <property type="nucleotide sequence ID" value="NZ_SBKQ01000003.1"/>
</dbReference>
<dbReference type="PANTHER" id="PTHR33446:SF2">
    <property type="entry name" value="PROTEIN TONB"/>
    <property type="match status" value="1"/>
</dbReference>
<keyword evidence="3" id="KW-0813">Transport</keyword>
<dbReference type="PANTHER" id="PTHR33446">
    <property type="entry name" value="PROTEIN TONB-RELATED"/>
    <property type="match status" value="1"/>
</dbReference>
<keyword evidence="6 11" id="KW-0812">Transmembrane</keyword>
<evidence type="ECO:0000256" key="3">
    <source>
        <dbReference type="ARBA" id="ARBA00022448"/>
    </source>
</evidence>
<keyword evidence="8 11" id="KW-1133">Transmembrane helix</keyword>
<keyword evidence="4" id="KW-1003">Cell membrane</keyword>
<accession>A0A4Q1KX42</accession>
<comment type="caution">
    <text evidence="13">The sequence shown here is derived from an EMBL/GenBank/DDBJ whole genome shotgun (WGS) entry which is preliminary data.</text>
</comment>
<dbReference type="InterPro" id="IPR003538">
    <property type="entry name" value="TonB"/>
</dbReference>
<keyword evidence="5" id="KW-0997">Cell inner membrane</keyword>
<dbReference type="NCBIfam" id="TIGR01352">
    <property type="entry name" value="tonB_Cterm"/>
    <property type="match status" value="1"/>
</dbReference>
<dbReference type="InterPro" id="IPR051045">
    <property type="entry name" value="TonB-dependent_transducer"/>
</dbReference>
<dbReference type="Pfam" id="PF03544">
    <property type="entry name" value="TonB_C"/>
    <property type="match status" value="1"/>
</dbReference>
<feature type="compositionally biased region" description="Basic and acidic residues" evidence="10">
    <location>
        <begin position="69"/>
        <end position="95"/>
    </location>
</feature>
<evidence type="ECO:0000313" key="13">
    <source>
        <dbReference type="EMBL" id="RXR34039.1"/>
    </source>
</evidence>
<dbReference type="GO" id="GO:0031992">
    <property type="term" value="F:energy transducer activity"/>
    <property type="evidence" value="ECO:0007669"/>
    <property type="project" value="InterPro"/>
</dbReference>
<gene>
    <name evidence="13" type="ORF">EQG68_03110</name>
</gene>
<dbReference type="GO" id="GO:0015031">
    <property type="term" value="P:protein transport"/>
    <property type="evidence" value="ECO:0007669"/>
    <property type="project" value="UniProtKB-KW"/>
</dbReference>
<evidence type="ECO:0000256" key="5">
    <source>
        <dbReference type="ARBA" id="ARBA00022519"/>
    </source>
</evidence>
<dbReference type="EMBL" id="SBKQ01000003">
    <property type="protein sequence ID" value="RXR34039.1"/>
    <property type="molecule type" value="Genomic_DNA"/>
</dbReference>
<dbReference type="GO" id="GO:0098797">
    <property type="term" value="C:plasma membrane protein complex"/>
    <property type="evidence" value="ECO:0007669"/>
    <property type="project" value="TreeGrafter"/>
</dbReference>
<keyword evidence="9 11" id="KW-0472">Membrane</keyword>
<dbReference type="Proteomes" id="UP000289734">
    <property type="component" value="Unassembled WGS sequence"/>
</dbReference>
<dbReference type="OrthoDB" id="1522859at2"/>
<reference evidence="14" key="1">
    <citation type="submission" date="2019-01" db="EMBL/GenBank/DDBJ databases">
        <title>Cytophagaceae bacterium strain CAR-16.</title>
        <authorList>
            <person name="Chen W.-M."/>
        </authorList>
    </citation>
    <scope>NUCLEOTIDE SEQUENCE [LARGE SCALE GENOMIC DNA]</scope>
    <source>
        <strain evidence="14">ICH-30</strain>
    </source>
</reference>
<dbReference type="PRINTS" id="PR01374">
    <property type="entry name" value="TONBPROTEIN"/>
</dbReference>
<evidence type="ECO:0000256" key="1">
    <source>
        <dbReference type="ARBA" id="ARBA00004383"/>
    </source>
</evidence>
<evidence type="ECO:0000256" key="10">
    <source>
        <dbReference type="SAM" id="MobiDB-lite"/>
    </source>
</evidence>
<dbReference type="InterPro" id="IPR006260">
    <property type="entry name" value="TonB/TolA_C"/>
</dbReference>
<name>A0A4Q1KX42_9FLAO</name>
<comment type="similarity">
    <text evidence="2">Belongs to the TonB family.</text>
</comment>
<evidence type="ECO:0000256" key="11">
    <source>
        <dbReference type="SAM" id="Phobius"/>
    </source>
</evidence>
<evidence type="ECO:0000256" key="4">
    <source>
        <dbReference type="ARBA" id="ARBA00022475"/>
    </source>
</evidence>
<dbReference type="GO" id="GO:0030288">
    <property type="term" value="C:outer membrane-bounded periplasmic space"/>
    <property type="evidence" value="ECO:0007669"/>
    <property type="project" value="InterPro"/>
</dbReference>
<dbReference type="GO" id="GO:0015891">
    <property type="term" value="P:siderophore transport"/>
    <property type="evidence" value="ECO:0007669"/>
    <property type="project" value="InterPro"/>
</dbReference>
<evidence type="ECO:0000256" key="2">
    <source>
        <dbReference type="ARBA" id="ARBA00006555"/>
    </source>
</evidence>
<dbReference type="SUPFAM" id="SSF74653">
    <property type="entry name" value="TolA/TonB C-terminal domain"/>
    <property type="match status" value="1"/>
</dbReference>
<dbReference type="GO" id="GO:0055085">
    <property type="term" value="P:transmembrane transport"/>
    <property type="evidence" value="ECO:0007669"/>
    <property type="project" value="InterPro"/>
</dbReference>
<evidence type="ECO:0000256" key="9">
    <source>
        <dbReference type="ARBA" id="ARBA00023136"/>
    </source>
</evidence>
<evidence type="ECO:0000259" key="12">
    <source>
        <dbReference type="PROSITE" id="PS52015"/>
    </source>
</evidence>
<evidence type="ECO:0000256" key="8">
    <source>
        <dbReference type="ARBA" id="ARBA00022989"/>
    </source>
</evidence>
<keyword evidence="7" id="KW-0653">Protein transport</keyword>
<dbReference type="Gene3D" id="3.30.1150.10">
    <property type="match status" value="1"/>
</dbReference>
<feature type="transmembrane region" description="Helical" evidence="11">
    <location>
        <begin position="16"/>
        <end position="33"/>
    </location>
</feature>
<sequence>MRNLDDYPNVKHNGKIYFQLGLLASLIAVYFIIELETPASEIEAFEKRKAIDISEKNFIHDFTVEKEPQKEIAKVEPKPEPTPRKPFVDTFKPIEDSEPEPENNDTTSPDDAQDKDLIKTETTLVPASNTITPIKKDVYDGNELDELPTFKACTGLKGDAQKACFNEQMKKYLQRNLRYPERAKENNKQGSVLVEFIINTNGSITGVKPANAAQFHDKDLEKEALRVISKLPNLEPGRVKGESVNVRYRIPITFRLSN</sequence>
<dbReference type="PROSITE" id="PS52015">
    <property type="entry name" value="TONB_CTD"/>
    <property type="match status" value="1"/>
</dbReference>
<evidence type="ECO:0000256" key="6">
    <source>
        <dbReference type="ARBA" id="ARBA00022692"/>
    </source>
</evidence>
<comment type="subcellular location">
    <subcellularLocation>
        <location evidence="1">Cell inner membrane</location>
        <topology evidence="1">Single-pass membrane protein</topology>
        <orientation evidence="1">Periplasmic side</orientation>
    </subcellularLocation>
</comment>